<organism evidence="13 14">
    <name type="scientific">Oryzias latipes</name>
    <name type="common">Japanese rice fish</name>
    <name type="synonym">Japanese killifish</name>
    <dbReference type="NCBI Taxonomy" id="8090"/>
    <lineage>
        <taxon>Eukaryota</taxon>
        <taxon>Metazoa</taxon>
        <taxon>Chordata</taxon>
        <taxon>Craniata</taxon>
        <taxon>Vertebrata</taxon>
        <taxon>Euteleostomi</taxon>
        <taxon>Actinopterygii</taxon>
        <taxon>Neopterygii</taxon>
        <taxon>Teleostei</taxon>
        <taxon>Neoteleostei</taxon>
        <taxon>Acanthomorphata</taxon>
        <taxon>Ovalentaria</taxon>
        <taxon>Atherinomorphae</taxon>
        <taxon>Beloniformes</taxon>
        <taxon>Adrianichthyidae</taxon>
        <taxon>Oryziinae</taxon>
        <taxon>Oryzias</taxon>
    </lineage>
</organism>
<evidence type="ECO:0000256" key="1">
    <source>
        <dbReference type="ARBA" id="ARBA00004498"/>
    </source>
</evidence>
<keyword evidence="3" id="KW-0964">Secreted</keyword>
<evidence type="ECO:0000256" key="8">
    <source>
        <dbReference type="ARBA" id="ARBA00022837"/>
    </source>
</evidence>
<dbReference type="AlphaFoldDB" id="A0A3B3IL15"/>
<dbReference type="SMART" id="SM00179">
    <property type="entry name" value="EGF_CA"/>
    <property type="match status" value="6"/>
</dbReference>
<keyword evidence="5 11" id="KW-0245">EGF-like domain</keyword>
<dbReference type="InterPro" id="IPR000742">
    <property type="entry name" value="EGF"/>
</dbReference>
<dbReference type="InParanoid" id="A0A3B3IL15"/>
<dbReference type="InterPro" id="IPR052235">
    <property type="entry name" value="Nephronectin_domain"/>
</dbReference>
<dbReference type="Gene3D" id="2.10.25.10">
    <property type="entry name" value="Laminin"/>
    <property type="match status" value="6"/>
</dbReference>
<dbReference type="InterPro" id="IPR009030">
    <property type="entry name" value="Growth_fac_rcpt_cys_sf"/>
</dbReference>
<accession>A0A3B3IL15</accession>
<dbReference type="FunFam" id="2.10.25.10:FF:000014">
    <property type="entry name" value="Latent-transforming growth factor beta-binding protein 3"/>
    <property type="match status" value="1"/>
</dbReference>
<comment type="subcellular location">
    <subcellularLocation>
        <location evidence="1">Secreted</location>
        <location evidence="1">Extracellular space</location>
        <location evidence="1">Extracellular matrix</location>
    </subcellularLocation>
</comment>
<evidence type="ECO:0000256" key="3">
    <source>
        <dbReference type="ARBA" id="ARBA00022525"/>
    </source>
</evidence>
<dbReference type="InterPro" id="IPR001881">
    <property type="entry name" value="EGF-like_Ca-bd_dom"/>
</dbReference>
<keyword evidence="9" id="KW-1015">Disulfide bond</keyword>
<reference evidence="13 14" key="1">
    <citation type="journal article" date="2007" name="Nature">
        <title>The medaka draft genome and insights into vertebrate genome evolution.</title>
        <authorList>
            <person name="Kasahara M."/>
            <person name="Naruse K."/>
            <person name="Sasaki S."/>
            <person name="Nakatani Y."/>
            <person name="Qu W."/>
            <person name="Ahsan B."/>
            <person name="Yamada T."/>
            <person name="Nagayasu Y."/>
            <person name="Doi K."/>
            <person name="Kasai Y."/>
            <person name="Jindo T."/>
            <person name="Kobayashi D."/>
            <person name="Shimada A."/>
            <person name="Toyoda A."/>
            <person name="Kuroki Y."/>
            <person name="Fujiyama A."/>
            <person name="Sasaki T."/>
            <person name="Shimizu A."/>
            <person name="Asakawa S."/>
            <person name="Shimizu N."/>
            <person name="Hashimoto S."/>
            <person name="Yang J."/>
            <person name="Lee Y."/>
            <person name="Matsushima K."/>
            <person name="Sugano S."/>
            <person name="Sakaizumi M."/>
            <person name="Narita T."/>
            <person name="Ohishi K."/>
            <person name="Haga S."/>
            <person name="Ohta F."/>
            <person name="Nomoto H."/>
            <person name="Nogata K."/>
            <person name="Morishita T."/>
            <person name="Endo T."/>
            <person name="Shin-I T."/>
            <person name="Takeda H."/>
            <person name="Morishita S."/>
            <person name="Kohara Y."/>
        </authorList>
    </citation>
    <scope>NUCLEOTIDE SEQUENCE [LARGE SCALE GENOMIC DNA]</scope>
    <source>
        <strain evidence="13 14">Hd-rR</strain>
    </source>
</reference>
<dbReference type="PROSITE" id="PS01187">
    <property type="entry name" value="EGF_CA"/>
    <property type="match status" value="2"/>
</dbReference>
<evidence type="ECO:0000256" key="11">
    <source>
        <dbReference type="PROSITE-ProRule" id="PRU00076"/>
    </source>
</evidence>
<dbReference type="SMART" id="SM00181">
    <property type="entry name" value="EGF"/>
    <property type="match status" value="5"/>
</dbReference>
<dbReference type="InterPro" id="IPR000152">
    <property type="entry name" value="EGF-type_Asp/Asn_hydroxyl_site"/>
</dbReference>
<evidence type="ECO:0000256" key="10">
    <source>
        <dbReference type="ARBA" id="ARBA00023180"/>
    </source>
</evidence>
<protein>
    <submittedName>
        <fullName evidence="13">EGF containing fibulin extracellular matrix protein 2a</fullName>
    </submittedName>
</protein>
<evidence type="ECO:0000259" key="12">
    <source>
        <dbReference type="PROSITE" id="PS50026"/>
    </source>
</evidence>
<gene>
    <name evidence="13" type="primary">EFEMP2</name>
    <name evidence="13" type="synonym">efemp2a</name>
</gene>
<keyword evidence="7" id="KW-0677">Repeat</keyword>
<evidence type="ECO:0000313" key="14">
    <source>
        <dbReference type="Proteomes" id="UP000001038"/>
    </source>
</evidence>
<dbReference type="InterPro" id="IPR026823">
    <property type="entry name" value="cEGF"/>
</dbReference>
<dbReference type="Proteomes" id="UP000001038">
    <property type="component" value="Chromosome 10"/>
</dbReference>
<feature type="domain" description="EGF-like" evidence="12">
    <location>
        <begin position="240"/>
        <end position="278"/>
    </location>
</feature>
<dbReference type="Pfam" id="PF22914">
    <property type="entry name" value="Fibulin_C"/>
    <property type="match status" value="1"/>
</dbReference>
<dbReference type="Ensembl" id="ENSORLT00000028897.1">
    <property type="protein sequence ID" value="ENSORLP00000044357.1"/>
    <property type="gene ID" value="ENSORLG00000002007.2"/>
</dbReference>
<feature type="domain" description="EGF-like" evidence="12">
    <location>
        <begin position="319"/>
        <end position="358"/>
    </location>
</feature>
<evidence type="ECO:0000256" key="2">
    <source>
        <dbReference type="ARBA" id="ARBA00006127"/>
    </source>
</evidence>
<evidence type="ECO:0000256" key="4">
    <source>
        <dbReference type="ARBA" id="ARBA00022530"/>
    </source>
</evidence>
<proteinExistence type="inferred from homology"/>
<sequence>MPPPPSLFLMQIPLLDCASQLHLAATWLIVVCVRVCVCFLLAVRPHCPSVSVLACRLLVCQICVCAFVCQCSSTVYFHSCREKLTPTRNAQMGITGTLKLTTAEVKLHSFFNHSRALIINPEQTSPFADHLNLSSDINECETIPDACKGEMKCFNHYGGYLCLPRSASVIAASESPIAPTVPFNPCPVGYESHGDSCVDVDECVRHEHDCQPSQECINTLGSFTCQCPRGYRKVGMECIDIDECRYRYCQHRCVNVPGSFSCQCEPGFQLAGNNRSCIDVNECEMGAPCSQRCYNTYGTFLCRCDQGYELGQDGFTCNDIDECSFSSYLCQFQCVNEPGKFSCVCPEGYQLQGTRTCQDINECETGEHQCTDTQTCVNIHGRYQCVDNDRCQDPYVQVSDNRCVCPIINPVCRDLPFSVVHRYMSITSERTVPSDVFQIQATSVSVGAYNTFRIRSGDDNGDFYIRQINNLSAMLVLARSVSGPREYTLDLEMVSINPLLNYQGSHQSSSVLRLSIYVGQHAF</sequence>
<dbReference type="FunFam" id="2.10.25.10:FF:000290">
    <property type="entry name" value="EGF-containing fibulin-like extracellular matrix protein 2"/>
    <property type="match status" value="1"/>
</dbReference>
<name>A0A3B3IL15_ORYLA</name>
<evidence type="ECO:0000256" key="5">
    <source>
        <dbReference type="ARBA" id="ARBA00022536"/>
    </source>
</evidence>
<dbReference type="InterPro" id="IPR018097">
    <property type="entry name" value="EGF_Ca-bd_CS"/>
</dbReference>
<dbReference type="PROSITE" id="PS50026">
    <property type="entry name" value="EGF_3"/>
    <property type="match status" value="3"/>
</dbReference>
<reference evidence="13" key="3">
    <citation type="submission" date="2025-09" db="UniProtKB">
        <authorList>
            <consortium name="Ensembl"/>
        </authorList>
    </citation>
    <scope>IDENTIFICATION</scope>
    <source>
        <strain evidence="13">Hd-rR</strain>
    </source>
</reference>
<evidence type="ECO:0000256" key="9">
    <source>
        <dbReference type="ARBA" id="ARBA00023157"/>
    </source>
</evidence>
<dbReference type="GeneTree" id="ENSGT00940000159437"/>
<dbReference type="FunFam" id="2.10.25.10:FF:000038">
    <property type="entry name" value="Fibrillin 2"/>
    <property type="match status" value="1"/>
</dbReference>
<dbReference type="Bgee" id="ENSORLG00000002007">
    <property type="expression patterns" value="Expressed in muscle tissue and 10 other cell types or tissues"/>
</dbReference>
<dbReference type="CDD" id="cd00054">
    <property type="entry name" value="EGF_CA"/>
    <property type="match status" value="4"/>
</dbReference>
<dbReference type="GO" id="GO:0005509">
    <property type="term" value="F:calcium ion binding"/>
    <property type="evidence" value="ECO:0007669"/>
    <property type="project" value="InterPro"/>
</dbReference>
<evidence type="ECO:0000313" key="13">
    <source>
        <dbReference type="Ensembl" id="ENSORLP00000044357.1"/>
    </source>
</evidence>
<keyword evidence="8" id="KW-0106">Calcium</keyword>
<dbReference type="PROSITE" id="PS00010">
    <property type="entry name" value="ASX_HYDROXYL"/>
    <property type="match status" value="4"/>
</dbReference>
<dbReference type="InterPro" id="IPR055088">
    <property type="entry name" value="Fibulin_C"/>
</dbReference>
<keyword evidence="14" id="KW-1185">Reference proteome</keyword>
<dbReference type="STRING" id="8090.ENSORLP00000044357"/>
<dbReference type="InterPro" id="IPR049883">
    <property type="entry name" value="NOTCH1_EGF-like"/>
</dbReference>
<dbReference type="Pfam" id="PF12662">
    <property type="entry name" value="cEGF"/>
    <property type="match status" value="3"/>
</dbReference>
<dbReference type="FunFam" id="2.10.25.10:FF:000201">
    <property type="entry name" value="EGF-containing fibulin-like extracellular matrix protein 2"/>
    <property type="match status" value="1"/>
</dbReference>
<dbReference type="Pfam" id="PF07645">
    <property type="entry name" value="EGF_CA"/>
    <property type="match status" value="2"/>
</dbReference>
<dbReference type="PANTHER" id="PTHR24050:SF26">
    <property type="entry name" value="FIBULIN-5"/>
    <property type="match status" value="1"/>
</dbReference>
<evidence type="ECO:0000256" key="7">
    <source>
        <dbReference type="ARBA" id="ARBA00022737"/>
    </source>
</evidence>
<keyword evidence="4" id="KW-0272">Extracellular matrix</keyword>
<dbReference type="SUPFAM" id="SSF57184">
    <property type="entry name" value="Growth factor receptor domain"/>
    <property type="match status" value="2"/>
</dbReference>
<comment type="similarity">
    <text evidence="2">Belongs to the fibulin family.</text>
</comment>
<dbReference type="FunCoup" id="A0A3B3IL15">
    <property type="interactions" value="435"/>
</dbReference>
<dbReference type="GO" id="GO:0031012">
    <property type="term" value="C:extracellular matrix"/>
    <property type="evidence" value="ECO:0007669"/>
    <property type="project" value="UniProtKB-ARBA"/>
</dbReference>
<evidence type="ECO:0000256" key="6">
    <source>
        <dbReference type="ARBA" id="ARBA00022729"/>
    </source>
</evidence>
<keyword evidence="10" id="KW-0325">Glycoprotein</keyword>
<keyword evidence="6" id="KW-0732">Signal</keyword>
<reference evidence="13" key="2">
    <citation type="submission" date="2025-08" db="UniProtKB">
        <authorList>
            <consortium name="Ensembl"/>
        </authorList>
    </citation>
    <scope>IDENTIFICATION</scope>
    <source>
        <strain evidence="13">Hd-rR</strain>
    </source>
</reference>
<dbReference type="PROSITE" id="PS01186">
    <property type="entry name" value="EGF_2"/>
    <property type="match status" value="4"/>
</dbReference>
<dbReference type="GO" id="GO:0030855">
    <property type="term" value="P:epithelial cell differentiation"/>
    <property type="evidence" value="ECO:0007669"/>
    <property type="project" value="UniProtKB-ARBA"/>
</dbReference>
<dbReference type="PANTHER" id="PTHR24050">
    <property type="entry name" value="PA14 DOMAIN-CONTAINING PROTEIN"/>
    <property type="match status" value="1"/>
</dbReference>
<feature type="domain" description="EGF-like" evidence="12">
    <location>
        <begin position="199"/>
        <end position="239"/>
    </location>
</feature>
<comment type="caution">
    <text evidence="11">Lacks conserved residue(s) required for the propagation of feature annotation.</text>
</comment>